<dbReference type="Proteomes" id="UP000545386">
    <property type="component" value="Unassembled WGS sequence"/>
</dbReference>
<dbReference type="InterPro" id="IPR027469">
    <property type="entry name" value="Cation_efflux_TMD_sf"/>
</dbReference>
<feature type="transmembrane region" description="Helical" evidence="10">
    <location>
        <begin position="135"/>
        <end position="157"/>
    </location>
</feature>
<sequence>MSNTHQHSGQPREDCTRHEHAHHHGHGHHHDVAPDRLGIAFLLNFCFTIIELIGGWLTQSTAIMADAVHDLGDSLALGSAWLLQRLGKRSTATPAFTYGLKRASLFSALLNAIILVIASIWVLSEAIQRLQNPVMPMTEGMFALALLGIAVNGYAAYKLHGGESLNEKVMNWHLLEDVLGWVAVLIVSVVLHFVDWPILDPLLSIAFTLFILVNVVRMLWATGRLFFQATPDHKLLHDIQTALLALPQTQALHHLHLWSLDGEHHVLTAHVVVGNDLSIDDYQAIKTQLHAALAQFRLAHTTIEIELDNENCRDGGHRHDTSHPGFNG</sequence>
<dbReference type="AlphaFoldDB" id="A0A842HSW7"/>
<dbReference type="InterPro" id="IPR027470">
    <property type="entry name" value="Cation_efflux_CTD"/>
</dbReference>
<evidence type="ECO:0000259" key="12">
    <source>
        <dbReference type="Pfam" id="PF16916"/>
    </source>
</evidence>
<dbReference type="Pfam" id="PF01545">
    <property type="entry name" value="Cation_efflux"/>
    <property type="match status" value="1"/>
</dbReference>
<dbReference type="EMBL" id="JACJUU010000011">
    <property type="protein sequence ID" value="MBC2770738.1"/>
    <property type="molecule type" value="Genomic_DNA"/>
</dbReference>
<feature type="transmembrane region" description="Helical" evidence="10">
    <location>
        <begin position="37"/>
        <end position="57"/>
    </location>
</feature>
<evidence type="ECO:0000256" key="7">
    <source>
        <dbReference type="ARBA" id="ARBA00023065"/>
    </source>
</evidence>
<name>A0A842HSW7_9BURK</name>
<keyword evidence="5" id="KW-0862">Zinc</keyword>
<feature type="transmembrane region" description="Helical" evidence="10">
    <location>
        <begin position="178"/>
        <end position="199"/>
    </location>
</feature>
<evidence type="ECO:0000313" key="14">
    <source>
        <dbReference type="Proteomes" id="UP000545386"/>
    </source>
</evidence>
<dbReference type="PANTHER" id="PTHR11562:SF17">
    <property type="entry name" value="RE54080P-RELATED"/>
    <property type="match status" value="1"/>
</dbReference>
<evidence type="ECO:0000259" key="11">
    <source>
        <dbReference type="Pfam" id="PF01545"/>
    </source>
</evidence>
<dbReference type="InterPro" id="IPR036837">
    <property type="entry name" value="Cation_efflux_CTD_sf"/>
</dbReference>
<dbReference type="SUPFAM" id="SSF161111">
    <property type="entry name" value="Cation efflux protein transmembrane domain-like"/>
    <property type="match status" value="1"/>
</dbReference>
<organism evidence="13 14">
    <name type="scientific">Pusillimonas minor</name>
    <dbReference type="NCBI Taxonomy" id="2697024"/>
    <lineage>
        <taxon>Bacteria</taxon>
        <taxon>Pseudomonadati</taxon>
        <taxon>Pseudomonadota</taxon>
        <taxon>Betaproteobacteria</taxon>
        <taxon>Burkholderiales</taxon>
        <taxon>Alcaligenaceae</taxon>
        <taxon>Pusillimonas</taxon>
    </lineage>
</organism>
<dbReference type="Gene3D" id="3.30.70.1350">
    <property type="entry name" value="Cation efflux protein, cytoplasmic domain"/>
    <property type="match status" value="1"/>
</dbReference>
<dbReference type="SUPFAM" id="SSF160240">
    <property type="entry name" value="Cation efflux protein cytoplasmic domain-like"/>
    <property type="match status" value="1"/>
</dbReference>
<dbReference type="Pfam" id="PF16916">
    <property type="entry name" value="ZT_dimer"/>
    <property type="match status" value="1"/>
</dbReference>
<feature type="domain" description="Cation efflux protein transmembrane" evidence="11">
    <location>
        <begin position="39"/>
        <end position="224"/>
    </location>
</feature>
<evidence type="ECO:0000256" key="1">
    <source>
        <dbReference type="ARBA" id="ARBA00004141"/>
    </source>
</evidence>
<keyword evidence="14" id="KW-1185">Reference proteome</keyword>
<dbReference type="InterPro" id="IPR050681">
    <property type="entry name" value="CDF/SLC30A"/>
</dbReference>
<dbReference type="NCBIfam" id="TIGR01297">
    <property type="entry name" value="CDF"/>
    <property type="match status" value="1"/>
</dbReference>
<evidence type="ECO:0000256" key="3">
    <source>
        <dbReference type="ARBA" id="ARBA00022448"/>
    </source>
</evidence>
<feature type="compositionally biased region" description="Basic residues" evidence="9">
    <location>
        <begin position="19"/>
        <end position="29"/>
    </location>
</feature>
<dbReference type="RefSeq" id="WP_185780407.1">
    <property type="nucleotide sequence ID" value="NZ_JACJUU010000011.1"/>
</dbReference>
<evidence type="ECO:0000256" key="4">
    <source>
        <dbReference type="ARBA" id="ARBA00022692"/>
    </source>
</evidence>
<dbReference type="GO" id="GO:0005886">
    <property type="term" value="C:plasma membrane"/>
    <property type="evidence" value="ECO:0007669"/>
    <property type="project" value="TreeGrafter"/>
</dbReference>
<dbReference type="InterPro" id="IPR002524">
    <property type="entry name" value="Cation_efflux"/>
</dbReference>
<keyword evidence="3" id="KW-0813">Transport</keyword>
<comment type="similarity">
    <text evidence="2">Belongs to the cation diffusion facilitator (CDF) transporter (TC 2.A.4) family. SLC30A subfamily.</text>
</comment>
<dbReference type="PANTHER" id="PTHR11562">
    <property type="entry name" value="CATION EFFLUX PROTEIN/ ZINC TRANSPORTER"/>
    <property type="match status" value="1"/>
</dbReference>
<keyword evidence="4 10" id="KW-0812">Transmembrane</keyword>
<dbReference type="InterPro" id="IPR058533">
    <property type="entry name" value="Cation_efflux_TM"/>
</dbReference>
<evidence type="ECO:0000256" key="8">
    <source>
        <dbReference type="ARBA" id="ARBA00023136"/>
    </source>
</evidence>
<comment type="subcellular location">
    <subcellularLocation>
        <location evidence="1">Membrane</location>
        <topology evidence="1">Multi-pass membrane protein</topology>
    </subcellularLocation>
</comment>
<evidence type="ECO:0000313" key="13">
    <source>
        <dbReference type="EMBL" id="MBC2770738.1"/>
    </source>
</evidence>
<evidence type="ECO:0000256" key="9">
    <source>
        <dbReference type="SAM" id="MobiDB-lite"/>
    </source>
</evidence>
<reference evidence="13 14" key="1">
    <citation type="submission" date="2020-08" db="EMBL/GenBank/DDBJ databases">
        <title>Paraeoetvoesia sp. YC-7-48 draft genome sequence.</title>
        <authorList>
            <person name="Yao L."/>
        </authorList>
    </citation>
    <scope>NUCLEOTIDE SEQUENCE [LARGE SCALE GENOMIC DNA]</scope>
    <source>
        <strain evidence="14">YC-7-48</strain>
    </source>
</reference>
<accession>A0A842HSW7</accession>
<feature type="transmembrane region" description="Helical" evidence="10">
    <location>
        <begin position="103"/>
        <end position="123"/>
    </location>
</feature>
<dbReference type="Gene3D" id="1.20.1510.10">
    <property type="entry name" value="Cation efflux protein transmembrane domain"/>
    <property type="match status" value="1"/>
</dbReference>
<keyword evidence="5" id="KW-0864">Zinc transport</keyword>
<protein>
    <submittedName>
        <fullName evidence="13">Cation transporter</fullName>
    </submittedName>
</protein>
<keyword evidence="8 10" id="KW-0472">Membrane</keyword>
<evidence type="ECO:0000256" key="5">
    <source>
        <dbReference type="ARBA" id="ARBA00022906"/>
    </source>
</evidence>
<dbReference type="GO" id="GO:0005385">
    <property type="term" value="F:zinc ion transmembrane transporter activity"/>
    <property type="evidence" value="ECO:0007669"/>
    <property type="project" value="TreeGrafter"/>
</dbReference>
<feature type="transmembrane region" description="Helical" evidence="10">
    <location>
        <begin position="205"/>
        <end position="227"/>
    </location>
</feature>
<keyword evidence="7" id="KW-0406">Ion transport</keyword>
<feature type="domain" description="Cation efflux protein cytoplasmic" evidence="12">
    <location>
        <begin position="231"/>
        <end position="306"/>
    </location>
</feature>
<proteinExistence type="inferred from homology"/>
<evidence type="ECO:0000256" key="2">
    <source>
        <dbReference type="ARBA" id="ARBA00008873"/>
    </source>
</evidence>
<evidence type="ECO:0000256" key="6">
    <source>
        <dbReference type="ARBA" id="ARBA00022989"/>
    </source>
</evidence>
<feature type="region of interest" description="Disordered" evidence="9">
    <location>
        <begin position="1"/>
        <end position="29"/>
    </location>
</feature>
<keyword evidence="6 10" id="KW-1133">Transmembrane helix</keyword>
<evidence type="ECO:0000256" key="10">
    <source>
        <dbReference type="SAM" id="Phobius"/>
    </source>
</evidence>
<comment type="caution">
    <text evidence="13">The sequence shown here is derived from an EMBL/GenBank/DDBJ whole genome shotgun (WGS) entry which is preliminary data.</text>
</comment>
<gene>
    <name evidence="13" type="ORF">GTU67_12550</name>
</gene>